<dbReference type="PANTHER" id="PTHR45934">
    <property type="entry name" value="FAD/NAD(P)-BINDING OXIDOREDUCTASE FAMILY PROTEIN"/>
    <property type="match status" value="1"/>
</dbReference>
<keyword evidence="4" id="KW-1185">Reference proteome</keyword>
<proteinExistence type="predicted"/>
<dbReference type="PANTHER" id="PTHR45934:SF1">
    <property type="entry name" value="OS04G0423100 PROTEIN"/>
    <property type="match status" value="1"/>
</dbReference>
<organism evidence="3 4">
    <name type="scientific">Protea cynaroides</name>
    <dbReference type="NCBI Taxonomy" id="273540"/>
    <lineage>
        <taxon>Eukaryota</taxon>
        <taxon>Viridiplantae</taxon>
        <taxon>Streptophyta</taxon>
        <taxon>Embryophyta</taxon>
        <taxon>Tracheophyta</taxon>
        <taxon>Spermatophyta</taxon>
        <taxon>Magnoliopsida</taxon>
        <taxon>Proteales</taxon>
        <taxon>Proteaceae</taxon>
        <taxon>Protea</taxon>
    </lineage>
</organism>
<keyword evidence="1" id="KW-0560">Oxidoreductase</keyword>
<comment type="caution">
    <text evidence="3">The sequence shown here is derived from an EMBL/GenBank/DDBJ whole genome shotgun (WGS) entry which is preliminary data.</text>
</comment>
<dbReference type="GO" id="GO:0004497">
    <property type="term" value="F:monooxygenase activity"/>
    <property type="evidence" value="ECO:0007669"/>
    <property type="project" value="UniProtKB-KW"/>
</dbReference>
<gene>
    <name evidence="3" type="ORF">NE237_028366</name>
</gene>
<dbReference type="EMBL" id="JAMYWD010000012">
    <property type="protein sequence ID" value="KAJ4951534.1"/>
    <property type="molecule type" value="Genomic_DNA"/>
</dbReference>
<evidence type="ECO:0000256" key="2">
    <source>
        <dbReference type="ARBA" id="ARBA00023033"/>
    </source>
</evidence>
<name>A0A9Q0GTN0_9MAGN</name>
<dbReference type="Proteomes" id="UP001141806">
    <property type="component" value="Unassembled WGS sequence"/>
</dbReference>
<keyword evidence="2" id="KW-0503">Monooxygenase</keyword>
<evidence type="ECO:0000256" key="1">
    <source>
        <dbReference type="ARBA" id="ARBA00023002"/>
    </source>
</evidence>
<dbReference type="InterPro" id="IPR036188">
    <property type="entry name" value="FAD/NAD-bd_sf"/>
</dbReference>
<evidence type="ECO:0000313" key="3">
    <source>
        <dbReference type="EMBL" id="KAJ4951534.1"/>
    </source>
</evidence>
<reference evidence="3" key="1">
    <citation type="journal article" date="2023" name="Plant J.">
        <title>The genome of the king protea, Protea cynaroides.</title>
        <authorList>
            <person name="Chang J."/>
            <person name="Duong T.A."/>
            <person name="Schoeman C."/>
            <person name="Ma X."/>
            <person name="Roodt D."/>
            <person name="Barker N."/>
            <person name="Li Z."/>
            <person name="Van de Peer Y."/>
            <person name="Mizrachi E."/>
        </authorList>
    </citation>
    <scope>NUCLEOTIDE SEQUENCE</scope>
    <source>
        <tissue evidence="3">Young leaves</tissue>
    </source>
</reference>
<dbReference type="InterPro" id="IPR044560">
    <property type="entry name" value="MOase"/>
</dbReference>
<sequence>MFKYPRDLIFSHVCNGSITVVGDAMHPMTLDLGQGGCSALEDAVVLVRHLGKSSLPNPNGHGQIVAVDAARAIQGYVKERRWHAVGLITGSYLSGWVQQGGFGSFRKFLRDIIFYKLLSRKVLNVQHECGKLSSVFSLSESDAQTNKIDYGVCFVW</sequence>
<dbReference type="AlphaFoldDB" id="A0A9Q0GTN0"/>
<protein>
    <recommendedName>
        <fullName evidence="5">FAD-binding domain-containing protein</fullName>
    </recommendedName>
</protein>
<dbReference type="OrthoDB" id="1878542at2759"/>
<dbReference type="Gene3D" id="3.50.50.60">
    <property type="entry name" value="FAD/NAD(P)-binding domain"/>
    <property type="match status" value="1"/>
</dbReference>
<evidence type="ECO:0000313" key="4">
    <source>
        <dbReference type="Proteomes" id="UP001141806"/>
    </source>
</evidence>
<accession>A0A9Q0GTN0</accession>
<dbReference type="SUPFAM" id="SSF51905">
    <property type="entry name" value="FAD/NAD(P)-binding domain"/>
    <property type="match status" value="1"/>
</dbReference>
<evidence type="ECO:0008006" key="5">
    <source>
        <dbReference type="Google" id="ProtNLM"/>
    </source>
</evidence>